<reference evidence="1" key="1">
    <citation type="journal article" date="2019" name="PLoS Negl. Trop. Dis.">
        <title>Revisiting the worldwide diversity of Leptospira species in the environment.</title>
        <authorList>
            <person name="Vincent A.T."/>
            <person name="Schiettekatte O."/>
            <person name="Bourhy P."/>
            <person name="Veyrier F.J."/>
            <person name="Picardeau M."/>
        </authorList>
    </citation>
    <scope>NUCLEOTIDE SEQUENCE [LARGE SCALE GENOMIC DNA]</scope>
    <source>
        <strain evidence="1">201800299</strain>
    </source>
</reference>
<dbReference type="AlphaFoldDB" id="A0A5F1YAJ2"/>
<sequence length="100" mass="11487">MMGLGEIMFATYLEYSNFRRRPTQTNLAYSIVSPPLGSLIGLDSKSQTQTYFNLTDGRIDKKVDPFDIYNLQMKDLDSEEMAKYNDYLDSIRTVIKGPVM</sequence>
<name>A0A5F1YAJ2_9LEPT</name>
<keyword evidence="2" id="KW-1185">Reference proteome</keyword>
<accession>A0A5F1YAJ2</accession>
<organism evidence="1 2">
    <name type="scientific">Leptospira gomenensis</name>
    <dbReference type="NCBI Taxonomy" id="2484974"/>
    <lineage>
        <taxon>Bacteria</taxon>
        <taxon>Pseudomonadati</taxon>
        <taxon>Spirochaetota</taxon>
        <taxon>Spirochaetia</taxon>
        <taxon>Leptospirales</taxon>
        <taxon>Leptospiraceae</taxon>
        <taxon>Leptospira</taxon>
    </lineage>
</organism>
<dbReference type="Proteomes" id="UP000298277">
    <property type="component" value="Unassembled WGS sequence"/>
</dbReference>
<proteinExistence type="predicted"/>
<comment type="caution">
    <text evidence="1">The sequence shown here is derived from an EMBL/GenBank/DDBJ whole genome shotgun (WGS) entry which is preliminary data.</text>
</comment>
<dbReference type="RefSeq" id="WP_135593170.1">
    <property type="nucleotide sequence ID" value="NZ_RQEZ01000003.1"/>
</dbReference>
<protein>
    <submittedName>
        <fullName evidence="1">Uncharacterized protein</fullName>
    </submittedName>
</protein>
<evidence type="ECO:0000313" key="2">
    <source>
        <dbReference type="Proteomes" id="UP000298277"/>
    </source>
</evidence>
<dbReference type="EMBL" id="RQFA01000039">
    <property type="protein sequence ID" value="TGK33883.1"/>
    <property type="molecule type" value="Genomic_DNA"/>
</dbReference>
<evidence type="ECO:0000313" key="1">
    <source>
        <dbReference type="EMBL" id="TGK33883.1"/>
    </source>
</evidence>
<gene>
    <name evidence="1" type="ORF">EHQ17_10305</name>
</gene>